<proteinExistence type="predicted"/>
<evidence type="ECO:0000313" key="3">
    <source>
        <dbReference type="Proteomes" id="UP001498398"/>
    </source>
</evidence>
<gene>
    <name evidence="2" type="ORF">VKT23_009326</name>
</gene>
<comment type="caution">
    <text evidence="2">The sequence shown here is derived from an EMBL/GenBank/DDBJ whole genome shotgun (WGS) entry which is preliminary data.</text>
</comment>
<reference evidence="2 3" key="1">
    <citation type="submission" date="2024-01" db="EMBL/GenBank/DDBJ databases">
        <title>A draft genome for the cacao thread blight pathogen Marasmiellus scandens.</title>
        <authorList>
            <person name="Baruah I.K."/>
            <person name="Leung J."/>
            <person name="Bukari Y."/>
            <person name="Amoako-Attah I."/>
            <person name="Meinhardt L.W."/>
            <person name="Bailey B.A."/>
            <person name="Cohen S.P."/>
        </authorList>
    </citation>
    <scope>NUCLEOTIDE SEQUENCE [LARGE SCALE GENOMIC DNA]</scope>
    <source>
        <strain evidence="2 3">GH-19</strain>
    </source>
</reference>
<dbReference type="Proteomes" id="UP001498398">
    <property type="component" value="Unassembled WGS sequence"/>
</dbReference>
<name>A0ABR1JKB5_9AGAR</name>
<dbReference type="EMBL" id="JBANRG010000015">
    <property type="protein sequence ID" value="KAK7460606.1"/>
    <property type="molecule type" value="Genomic_DNA"/>
</dbReference>
<protein>
    <submittedName>
        <fullName evidence="2">Uncharacterized protein</fullName>
    </submittedName>
</protein>
<organism evidence="2 3">
    <name type="scientific">Marasmiellus scandens</name>
    <dbReference type="NCBI Taxonomy" id="2682957"/>
    <lineage>
        <taxon>Eukaryota</taxon>
        <taxon>Fungi</taxon>
        <taxon>Dikarya</taxon>
        <taxon>Basidiomycota</taxon>
        <taxon>Agaricomycotina</taxon>
        <taxon>Agaricomycetes</taxon>
        <taxon>Agaricomycetidae</taxon>
        <taxon>Agaricales</taxon>
        <taxon>Marasmiineae</taxon>
        <taxon>Omphalotaceae</taxon>
        <taxon>Marasmiellus</taxon>
    </lineage>
</organism>
<keyword evidence="3" id="KW-1185">Reference proteome</keyword>
<feature type="compositionally biased region" description="Low complexity" evidence="1">
    <location>
        <begin position="9"/>
        <end position="21"/>
    </location>
</feature>
<sequence>MAKSNINSTKAQPAKTKTTTQDIGKKKNNNGSDQEAATDSKNAPPHPKWSKKTDVKACLTPKEKDTAWRSHYDKSLMDEQLLGMFLIRSSKSPIPMHLHDPKYAITHARYDTATSNLKAHVIACNGKVAPPEQAIMSFMGGGHYDKGLFCLWLDLWIARSADAVKHL</sequence>
<accession>A0ABR1JKB5</accession>
<evidence type="ECO:0000313" key="2">
    <source>
        <dbReference type="EMBL" id="KAK7460606.1"/>
    </source>
</evidence>
<feature type="compositionally biased region" description="Polar residues" evidence="1">
    <location>
        <begin position="29"/>
        <end position="41"/>
    </location>
</feature>
<feature type="region of interest" description="Disordered" evidence="1">
    <location>
        <begin position="1"/>
        <end position="56"/>
    </location>
</feature>
<evidence type="ECO:0000256" key="1">
    <source>
        <dbReference type="SAM" id="MobiDB-lite"/>
    </source>
</evidence>